<reference evidence="9" key="1">
    <citation type="submission" date="2023-10" db="EMBL/GenBank/DDBJ databases">
        <authorList>
            <person name="Guldener U."/>
        </authorList>
    </citation>
    <scope>NUCLEOTIDE SEQUENCE</scope>
    <source>
        <strain evidence="9">Mp4</strain>
    </source>
</reference>
<comment type="subcellular location">
    <subcellularLocation>
        <location evidence="1">Endomembrane system</location>
        <topology evidence="1">Multi-pass membrane protein</topology>
    </subcellularLocation>
    <subcellularLocation>
        <location evidence="2">Golgi apparatus membrane</location>
    </subcellularLocation>
</comment>
<feature type="compositionally biased region" description="Polar residues" evidence="7">
    <location>
        <begin position="331"/>
        <end position="341"/>
    </location>
</feature>
<feature type="region of interest" description="Disordered" evidence="7">
    <location>
        <begin position="177"/>
        <end position="207"/>
    </location>
</feature>
<feature type="transmembrane region" description="Helical" evidence="8">
    <location>
        <begin position="459"/>
        <end position="482"/>
    </location>
</feature>
<proteinExistence type="predicted"/>
<dbReference type="Proteomes" id="UP001294444">
    <property type="component" value="Unassembled WGS sequence"/>
</dbReference>
<organism evidence="9 10">
    <name type="scientific">Melanopsichium pennsylvanicum</name>
    <dbReference type="NCBI Taxonomy" id="63383"/>
    <lineage>
        <taxon>Eukaryota</taxon>
        <taxon>Fungi</taxon>
        <taxon>Dikarya</taxon>
        <taxon>Basidiomycota</taxon>
        <taxon>Ustilaginomycotina</taxon>
        <taxon>Ustilaginomycetes</taxon>
        <taxon>Ustilaginales</taxon>
        <taxon>Ustilaginaceae</taxon>
        <taxon>Melanopsichium</taxon>
    </lineage>
</organism>
<evidence type="ECO:0000256" key="8">
    <source>
        <dbReference type="SAM" id="Phobius"/>
    </source>
</evidence>
<evidence type="ECO:0000256" key="5">
    <source>
        <dbReference type="ARBA" id="ARBA00023034"/>
    </source>
</evidence>
<keyword evidence="5" id="KW-0333">Golgi apparatus</keyword>
<dbReference type="PANTHER" id="PTHR16133:SF0">
    <property type="entry name" value="ZINC_IRON REGULATED TRANSPORTER-RELATED PROTEIN 102B, ISOFORM E"/>
    <property type="match status" value="1"/>
</dbReference>
<dbReference type="InterPro" id="IPR045891">
    <property type="entry name" value="ZIP9"/>
</dbReference>
<evidence type="ECO:0000313" key="9">
    <source>
        <dbReference type="EMBL" id="SNX84206.1"/>
    </source>
</evidence>
<evidence type="ECO:0000256" key="3">
    <source>
        <dbReference type="ARBA" id="ARBA00022692"/>
    </source>
</evidence>
<dbReference type="Pfam" id="PF02535">
    <property type="entry name" value="Zip"/>
    <property type="match status" value="1"/>
</dbReference>
<protein>
    <submittedName>
        <fullName evidence="9">Related to ATX2 - Golgi membrane protein involved in manganese homeostasis</fullName>
    </submittedName>
</protein>
<accession>A0AAJ4XLZ1</accession>
<dbReference type="GO" id="GO:0006829">
    <property type="term" value="P:zinc ion transport"/>
    <property type="evidence" value="ECO:0007669"/>
    <property type="project" value="InterPro"/>
</dbReference>
<comment type="caution">
    <text evidence="9">The sequence shown here is derived from an EMBL/GenBank/DDBJ whole genome shotgun (WGS) entry which is preliminary data.</text>
</comment>
<dbReference type="InterPro" id="IPR003689">
    <property type="entry name" value="ZIP"/>
</dbReference>
<dbReference type="PANTHER" id="PTHR16133">
    <property type="entry name" value="SOLUTE CARRIER FAMILY 39 ZINC TRANSPORTER , MEMBER 9-RELATED"/>
    <property type="match status" value="1"/>
</dbReference>
<evidence type="ECO:0000313" key="10">
    <source>
        <dbReference type="Proteomes" id="UP001294444"/>
    </source>
</evidence>
<dbReference type="GO" id="GO:0046873">
    <property type="term" value="F:metal ion transmembrane transporter activity"/>
    <property type="evidence" value="ECO:0007669"/>
    <property type="project" value="InterPro"/>
</dbReference>
<keyword evidence="10" id="KW-1185">Reference proteome</keyword>
<feature type="region of interest" description="Disordered" evidence="7">
    <location>
        <begin position="248"/>
        <end position="386"/>
    </location>
</feature>
<evidence type="ECO:0000256" key="1">
    <source>
        <dbReference type="ARBA" id="ARBA00004127"/>
    </source>
</evidence>
<name>A0AAJ4XLZ1_9BASI</name>
<feature type="compositionally biased region" description="Polar residues" evidence="7">
    <location>
        <begin position="310"/>
        <end position="322"/>
    </location>
</feature>
<dbReference type="AlphaFoldDB" id="A0AAJ4XLZ1"/>
<keyword evidence="4 8" id="KW-1133">Transmembrane helix</keyword>
<gene>
    <name evidence="9" type="ORF">MEPE_02914</name>
</gene>
<evidence type="ECO:0000256" key="2">
    <source>
        <dbReference type="ARBA" id="ARBA00004394"/>
    </source>
</evidence>
<evidence type="ECO:0000256" key="7">
    <source>
        <dbReference type="SAM" id="MobiDB-lite"/>
    </source>
</evidence>
<evidence type="ECO:0000256" key="6">
    <source>
        <dbReference type="ARBA" id="ARBA00023136"/>
    </source>
</evidence>
<evidence type="ECO:0000256" key="4">
    <source>
        <dbReference type="ARBA" id="ARBA00022989"/>
    </source>
</evidence>
<keyword evidence="6 8" id="KW-0472">Membrane</keyword>
<feature type="compositionally biased region" description="Low complexity" evidence="7">
    <location>
        <begin position="362"/>
        <end position="386"/>
    </location>
</feature>
<keyword evidence="3 8" id="KW-0812">Transmembrane</keyword>
<sequence length="598" mass="64127">MSGFIAFLLLVVAMGIGTLICGFVPLSLPLSHRMMRVLEVFGAGLLVGAAVTVVIPEASSALFSNVTPTPHAEINTLATNILHPHIALTITSQPQTASIHTHPAPQPWAWSFITKRFTPDSPHDLDNHHEHDHQHQPLNHAKTFSSEDAEHRLGSSILFGIVLMYVIDQFISGSGTSSIHNHDEPQDTAASNHSHHHQHSTQPTRPRLETHRLSKSFHQKVDPTAAPNAIRKVSSRASFTFFDRAQHAMTQQDEEAQIGSRAAQHGHTRKDGTHRSIESIATTCSSSDHDLPDDYDDESSHQHPHLSRLASDSVSDWNTTPLDRNGGGDDQQYNTTESSSAPLLDHRSNSFTSTTTRPPLGSRSFSSSSTRTTTTTTTTTTTHFNNHSSSLGHALTTIVGLLIHAVADGIAMGASAQSGDQTLTMVVFVAIMVHKAPAAFGLCAMLMSQRLSRISIRKAVAVFALASPMGALITYAALALFFDSDISTANHNLTTAGGGGGGGAGIDGKSIGTALAFSGGTFLFVAFHAVLELAGVEADVVSMTNNIRRGEIMTRNAETTTMILGKWFRIVLLILGACTPRFLQGILAGLGGQHHHHH</sequence>
<feature type="transmembrane region" description="Helical" evidence="8">
    <location>
        <begin position="425"/>
        <end position="447"/>
    </location>
</feature>
<dbReference type="EMBL" id="OAPG01000005">
    <property type="protein sequence ID" value="SNX84206.1"/>
    <property type="molecule type" value="Genomic_DNA"/>
</dbReference>
<feature type="transmembrane region" description="Helical" evidence="8">
    <location>
        <begin position="6"/>
        <end position="30"/>
    </location>
</feature>
<dbReference type="GO" id="GO:0000139">
    <property type="term" value="C:Golgi membrane"/>
    <property type="evidence" value="ECO:0007669"/>
    <property type="project" value="UniProtKB-SubCell"/>
</dbReference>